<evidence type="ECO:0000313" key="2">
    <source>
        <dbReference type="EMBL" id="KAL2293504.1"/>
    </source>
</evidence>
<gene>
    <name evidence="2" type="ORF">FJTKL_05392</name>
</gene>
<evidence type="ECO:0008006" key="4">
    <source>
        <dbReference type="Google" id="ProtNLM"/>
    </source>
</evidence>
<reference evidence="2 3" key="1">
    <citation type="submission" date="2024-03" db="EMBL/GenBank/DDBJ databases">
        <title>A high-quality draft genome sequence of Diaporthe vaccinii, a causative agent of upright dieback and viscid rot disease in cranberry plants.</title>
        <authorList>
            <person name="Sarrasin M."/>
            <person name="Lang B.F."/>
            <person name="Burger G."/>
        </authorList>
    </citation>
    <scope>NUCLEOTIDE SEQUENCE [LARGE SCALE GENOMIC DNA]</scope>
    <source>
        <strain evidence="2 3">IS7</strain>
    </source>
</reference>
<dbReference type="SUPFAM" id="SSF53098">
    <property type="entry name" value="Ribonuclease H-like"/>
    <property type="match status" value="1"/>
</dbReference>
<proteinExistence type="predicted"/>
<dbReference type="Gene3D" id="3.30.420.10">
    <property type="entry name" value="Ribonuclease H-like superfamily/Ribonuclease H"/>
    <property type="match status" value="1"/>
</dbReference>
<dbReference type="Proteomes" id="UP001600888">
    <property type="component" value="Unassembled WGS sequence"/>
</dbReference>
<name>A0ABR4FFN5_9PEZI</name>
<evidence type="ECO:0000256" key="1">
    <source>
        <dbReference type="SAM" id="MobiDB-lite"/>
    </source>
</evidence>
<feature type="region of interest" description="Disordered" evidence="1">
    <location>
        <begin position="134"/>
        <end position="207"/>
    </location>
</feature>
<evidence type="ECO:0000313" key="3">
    <source>
        <dbReference type="Proteomes" id="UP001600888"/>
    </source>
</evidence>
<accession>A0ABR4FFN5</accession>
<dbReference type="InterPro" id="IPR012337">
    <property type="entry name" value="RNaseH-like_sf"/>
</dbReference>
<dbReference type="EMBL" id="JBAWTH010000001">
    <property type="protein sequence ID" value="KAL2293504.1"/>
    <property type="molecule type" value="Genomic_DNA"/>
</dbReference>
<protein>
    <recommendedName>
        <fullName evidence="4">Integrase catalytic domain-containing protein</fullName>
    </recommendedName>
</protein>
<comment type="caution">
    <text evidence="2">The sequence shown here is derived from an EMBL/GenBank/DDBJ whole genome shotgun (WGS) entry which is preliminary data.</text>
</comment>
<organism evidence="2 3">
    <name type="scientific">Diaporthe vaccinii</name>
    <dbReference type="NCBI Taxonomy" id="105482"/>
    <lineage>
        <taxon>Eukaryota</taxon>
        <taxon>Fungi</taxon>
        <taxon>Dikarya</taxon>
        <taxon>Ascomycota</taxon>
        <taxon>Pezizomycotina</taxon>
        <taxon>Sordariomycetes</taxon>
        <taxon>Sordariomycetidae</taxon>
        <taxon>Diaporthales</taxon>
        <taxon>Diaporthaceae</taxon>
        <taxon>Diaporthe</taxon>
        <taxon>Diaporthe eres species complex</taxon>
    </lineage>
</organism>
<sequence>MHKDIEKTHNYVIRGYRFDGQFQTGEIASWVQKKHIAVKPTPLYHHYAAGVEERVHRTLREKASPMMQEVKIAGHLRDIIVGNTQELLRGTTMPEKLWPLAMTYATWLKNRAPIKALRDKITLTKISIGSSIESYDDRQPVPDAADDTSSGGDVVEDPVPDAANGTPSGGDVVEDPISLDNDDPVIPEEYPPVQIIDDNFANPNHPW</sequence>
<dbReference type="InterPro" id="IPR036397">
    <property type="entry name" value="RNaseH_sf"/>
</dbReference>
<keyword evidence="3" id="KW-1185">Reference proteome</keyword>